<dbReference type="EMBL" id="JADJZA010000011">
    <property type="protein sequence ID" value="MBK9298838.1"/>
    <property type="molecule type" value="Genomic_DNA"/>
</dbReference>
<evidence type="ECO:0000313" key="2">
    <source>
        <dbReference type="Proteomes" id="UP000727993"/>
    </source>
</evidence>
<reference evidence="1 2" key="1">
    <citation type="submission" date="2020-10" db="EMBL/GenBank/DDBJ databases">
        <title>Connecting structure to function with the recovery of over 1000 high-quality activated sludge metagenome-assembled genomes encoding full-length rRNA genes using long-read sequencing.</title>
        <authorList>
            <person name="Singleton C.M."/>
            <person name="Petriglieri F."/>
            <person name="Kristensen J.M."/>
            <person name="Kirkegaard R.H."/>
            <person name="Michaelsen T.Y."/>
            <person name="Andersen M.H."/>
            <person name="Karst S.M."/>
            <person name="Dueholm M.S."/>
            <person name="Nielsen P.H."/>
            <person name="Albertsen M."/>
        </authorList>
    </citation>
    <scope>NUCLEOTIDE SEQUENCE [LARGE SCALE GENOMIC DNA]</scope>
    <source>
        <strain evidence="1">Lyne_18-Q3-R50-59_MAXAC.006</strain>
    </source>
</reference>
<protein>
    <submittedName>
        <fullName evidence="1">Uncharacterized protein</fullName>
    </submittedName>
</protein>
<name>A0A936NG96_9ACTN</name>
<accession>A0A936NG96</accession>
<sequence>MPVRLGLAAALGLTVLGGAPGSSSPGRARDPAWSLDRISRRLPDARNRRLPPPAPVDPTAAECRRSAGYHSSVLTVGTARWSLGDDACDGRLVGPDGDGWSQQNALRNDGGVFLVRHFPVNASDAVRVRSVATAPGPHGCCGFLRQRRAQSKRGRA</sequence>
<dbReference type="AlphaFoldDB" id="A0A936NG96"/>
<comment type="caution">
    <text evidence="1">The sequence shown here is derived from an EMBL/GenBank/DDBJ whole genome shotgun (WGS) entry which is preliminary data.</text>
</comment>
<proteinExistence type="predicted"/>
<evidence type="ECO:0000313" key="1">
    <source>
        <dbReference type="EMBL" id="MBK9298838.1"/>
    </source>
</evidence>
<dbReference type="Proteomes" id="UP000727993">
    <property type="component" value="Unassembled WGS sequence"/>
</dbReference>
<organism evidence="1 2">
    <name type="scientific">Candidatus Neomicrothrix subdominans</name>
    <dbReference type="NCBI Taxonomy" id="2954438"/>
    <lineage>
        <taxon>Bacteria</taxon>
        <taxon>Bacillati</taxon>
        <taxon>Actinomycetota</taxon>
        <taxon>Acidimicrobiia</taxon>
        <taxon>Acidimicrobiales</taxon>
        <taxon>Microthrixaceae</taxon>
        <taxon>Candidatus Neomicrothrix</taxon>
    </lineage>
</organism>
<gene>
    <name evidence="1" type="ORF">IPN02_18815</name>
</gene>